<evidence type="ECO:0000259" key="4">
    <source>
        <dbReference type="Pfam" id="PF07804"/>
    </source>
</evidence>
<dbReference type="InterPro" id="IPR012893">
    <property type="entry name" value="HipA-like_C"/>
</dbReference>
<dbReference type="AlphaFoldDB" id="A0A841HEB5"/>
<dbReference type="Gene3D" id="1.10.1070.20">
    <property type="match status" value="1"/>
</dbReference>
<dbReference type="GO" id="GO:0004674">
    <property type="term" value="F:protein serine/threonine kinase activity"/>
    <property type="evidence" value="ECO:0007669"/>
    <property type="project" value="TreeGrafter"/>
</dbReference>
<comment type="caution">
    <text evidence="5">The sequence shown here is derived from an EMBL/GenBank/DDBJ whole genome shotgun (WGS) entry which is preliminary data.</text>
</comment>
<dbReference type="CDD" id="cd00090">
    <property type="entry name" value="HTH_ARSR"/>
    <property type="match status" value="1"/>
</dbReference>
<comment type="similarity">
    <text evidence="1">Belongs to the HipA Ser/Thr kinase family.</text>
</comment>
<feature type="domain" description="HipA-like C-terminal" evidence="4">
    <location>
        <begin position="211"/>
        <end position="398"/>
    </location>
</feature>
<keyword evidence="3" id="KW-0418">Kinase</keyword>
<dbReference type="EMBL" id="JACHHZ010000001">
    <property type="protein sequence ID" value="MBB6091187.1"/>
    <property type="molecule type" value="Genomic_DNA"/>
</dbReference>
<dbReference type="GO" id="GO:0006355">
    <property type="term" value="P:regulation of DNA-templated transcription"/>
    <property type="evidence" value="ECO:0007669"/>
    <property type="project" value="UniProtKB-ARBA"/>
</dbReference>
<dbReference type="InterPro" id="IPR052028">
    <property type="entry name" value="HipA_Ser/Thr_kinase"/>
</dbReference>
<organism evidence="5 6">
    <name type="scientific">Povalibacter uvarum</name>
    <dbReference type="NCBI Taxonomy" id="732238"/>
    <lineage>
        <taxon>Bacteria</taxon>
        <taxon>Pseudomonadati</taxon>
        <taxon>Pseudomonadota</taxon>
        <taxon>Gammaproteobacteria</taxon>
        <taxon>Steroidobacterales</taxon>
        <taxon>Steroidobacteraceae</taxon>
        <taxon>Povalibacter</taxon>
    </lineage>
</organism>
<dbReference type="RefSeq" id="WP_184329003.1">
    <property type="nucleotide sequence ID" value="NZ_JACHHZ010000001.1"/>
</dbReference>
<name>A0A841HEB5_9GAMM</name>
<dbReference type="Proteomes" id="UP000588068">
    <property type="component" value="Unassembled WGS sequence"/>
</dbReference>
<dbReference type="InterPro" id="IPR036390">
    <property type="entry name" value="WH_DNA-bd_sf"/>
</dbReference>
<accession>A0A841HEB5</accession>
<dbReference type="GO" id="GO:0005829">
    <property type="term" value="C:cytosol"/>
    <property type="evidence" value="ECO:0007669"/>
    <property type="project" value="TreeGrafter"/>
</dbReference>
<dbReference type="InterPro" id="IPR036388">
    <property type="entry name" value="WH-like_DNA-bd_sf"/>
</dbReference>
<dbReference type="Gene3D" id="1.10.10.10">
    <property type="entry name" value="Winged helix-like DNA-binding domain superfamily/Winged helix DNA-binding domain"/>
    <property type="match status" value="1"/>
</dbReference>
<keyword evidence="2" id="KW-0808">Transferase</keyword>
<dbReference type="PANTHER" id="PTHR37419:SF8">
    <property type="entry name" value="TOXIN YJJJ"/>
    <property type="match status" value="1"/>
</dbReference>
<evidence type="ECO:0000256" key="1">
    <source>
        <dbReference type="ARBA" id="ARBA00010164"/>
    </source>
</evidence>
<dbReference type="PANTHER" id="PTHR37419">
    <property type="entry name" value="SERINE/THREONINE-PROTEIN KINASE TOXIN HIPA"/>
    <property type="match status" value="1"/>
</dbReference>
<evidence type="ECO:0000256" key="3">
    <source>
        <dbReference type="ARBA" id="ARBA00022777"/>
    </source>
</evidence>
<sequence length="451" mass="50016">MPSSPSDLIVRRLTEGSASSAELEQAIGQSQSAVSRRLRELISQRVVIRLGTTRGARYALLREIEGIGKQWPLRRIDEQGDIHALGMLSALASDEYHFDPATEQFAWSGLSEGIPYFLQDQRPGGFLGRAVPQRYPELGLPQRVIDWNDDHYLRYLTQRGGDTVGDLILGDAALDQYLGQQRHRLPIADAERLARYPQLATQVLEGGLPGSSAHGEHPKFSTLIEDASGPKHVIVKFSPIVTTAVGRRWSDLLIAEHIAHEVLGEAGLPAARSRMLQAADRTYLEVDRFDRHGPEGRTGVTSLLSVDASLYGKIDNWISSATRLRADGRISEGTLEQVRLAATFGELIANTDRHFGNLAFIDRYDGEFALAPIYDMLPMLYKPEHDQIVERVFEPPTPTTSTMQSYGRARELAERYWGRCARDSQISAEFQAISTACLGALRALPRTGAYV</sequence>
<evidence type="ECO:0000313" key="6">
    <source>
        <dbReference type="Proteomes" id="UP000588068"/>
    </source>
</evidence>
<dbReference type="Pfam" id="PF07804">
    <property type="entry name" value="HipA_C"/>
    <property type="match status" value="1"/>
</dbReference>
<keyword evidence="6" id="KW-1185">Reference proteome</keyword>
<evidence type="ECO:0000313" key="5">
    <source>
        <dbReference type="EMBL" id="MBB6091187.1"/>
    </source>
</evidence>
<gene>
    <name evidence="5" type="ORF">HNQ60_000033</name>
</gene>
<protein>
    <recommendedName>
        <fullName evidence="4">HipA-like C-terminal domain-containing protein</fullName>
    </recommendedName>
</protein>
<dbReference type="NCBIfam" id="NF007297">
    <property type="entry name" value="PRK09775.1"/>
    <property type="match status" value="1"/>
</dbReference>
<evidence type="ECO:0000256" key="2">
    <source>
        <dbReference type="ARBA" id="ARBA00022679"/>
    </source>
</evidence>
<dbReference type="SUPFAM" id="SSF46785">
    <property type="entry name" value="Winged helix' DNA-binding domain"/>
    <property type="match status" value="1"/>
</dbReference>
<proteinExistence type="inferred from homology"/>
<reference evidence="5 6" key="1">
    <citation type="submission" date="2020-08" db="EMBL/GenBank/DDBJ databases">
        <title>Genomic Encyclopedia of Type Strains, Phase IV (KMG-IV): sequencing the most valuable type-strain genomes for metagenomic binning, comparative biology and taxonomic classification.</title>
        <authorList>
            <person name="Goeker M."/>
        </authorList>
    </citation>
    <scope>NUCLEOTIDE SEQUENCE [LARGE SCALE GENOMIC DNA]</scope>
    <source>
        <strain evidence="5 6">DSM 26723</strain>
    </source>
</reference>
<dbReference type="InterPro" id="IPR011991">
    <property type="entry name" value="ArsR-like_HTH"/>
</dbReference>